<name>W6RX82_9CLOT</name>
<dbReference type="eggNOG" id="ENOG5032Z1P">
    <property type="taxonomic scope" value="Bacteria"/>
</dbReference>
<dbReference type="RefSeq" id="WP_044037151.1">
    <property type="nucleotide sequence ID" value="NZ_HG917868.1"/>
</dbReference>
<dbReference type="OrthoDB" id="2086240at2"/>
<dbReference type="Proteomes" id="UP000019426">
    <property type="component" value="Chromosome M2/40_rep1"/>
</dbReference>
<proteinExistence type="predicted"/>
<accession>W6RX82</accession>
<sequence length="873" mass="102820">MAFDKQDLLQLEKTKEYPYDNNEITDSNGYILDVAHNHIIFPIGNKKVLLHPFTKEYLYFEMYYDKLADDAKNLLMNSYNKDYTDILGLINFCENSIMPFINDAIKTAEIFGKNFKYNNFYDCIMPVIKENCTSFLTEILELKDKYLEVEKATKNIIDLDKFKKLNLLQQRFNSLTNTLKNSLNNGTITTVTKKAISRRMNNVAIAIDNIKTVTQGEWELKKLYSNPDFINNLCDNISQDILNFKLAIRKVSFEIYGEKIPCLFNENNKKHSIEIYKNLKNDYYTENIILDKIVEMLIEYPLNEDYYTLAMIHSLDGIYNLKNYAEYFFIDYHKAREKALIKINYNNEIFSIYENAAKIFEKDLKNNVFYNELKFKFSKHLFKNIKSSLDFHPFNNTFYIYESITDSIKEKVFQAFENFAYFNSDIPLILYEENSNCQILEGLLISTEYIYFTNNYKENIAMNIMNITNIKIDNNEIYFNNESTVISMIPVNERDLFLQFVEYIIYMIKYIKLYNGYNLKDILNLRYQYLGNGNNLNPCFGETTLILENKLFKNRLYHKIKGSLTGNLNKDLEAIISTFNSNKLIKMFPSIDDSNKIKLENAINCYANIKDEIPLILYDSTAFNTGKDGFVVTNKALYYKPFMKNFIKIDINSINKISFINDKLLVNDIEIEYNSIPISDRFNFKNSLELLLYRLRIEIGIDPHVRKPLINQLKLNKLFNYDIDSSYKFEIDYTKSIDLNISKLLNDICNTKIRAMIFTFNENEHSKKKFAAATELYIDDSIEEQGYFLFDNIKLNGSRENIFLTNKAIYWKNPWSSCNFIFYKDINSFDVDEKNIIINENPISITSIPSHFHEDFKDILISVINIIKAMTLV</sequence>
<reference evidence="1 2" key="1">
    <citation type="submission" date="2013-11" db="EMBL/GenBank/DDBJ databases">
        <title>Complete genome sequence of Clostridum sp. M2/40.</title>
        <authorList>
            <person name="Wibberg D."/>
            <person name="Puehler A."/>
            <person name="Schlueter A."/>
        </authorList>
    </citation>
    <scope>NUCLEOTIDE SEQUENCE [LARGE SCALE GENOMIC DNA]</scope>
    <source>
        <strain evidence="2">M2/40</strain>
    </source>
</reference>
<evidence type="ECO:0000313" key="2">
    <source>
        <dbReference type="Proteomes" id="UP000019426"/>
    </source>
</evidence>
<dbReference type="HOGENOM" id="CLU_328925_0_0_9"/>
<dbReference type="EMBL" id="HG917868">
    <property type="protein sequence ID" value="CDM68239.1"/>
    <property type="molecule type" value="Genomic_DNA"/>
</dbReference>
<dbReference type="AlphaFoldDB" id="W6RX82"/>
<protein>
    <submittedName>
        <fullName evidence="1">Uncharacterized protein</fullName>
    </submittedName>
</protein>
<dbReference type="KEGG" id="clt:CM240_1075"/>
<organism evidence="1 2">
    <name type="scientific">Clostridium bornimense</name>
    <dbReference type="NCBI Taxonomy" id="1216932"/>
    <lineage>
        <taxon>Bacteria</taxon>
        <taxon>Bacillati</taxon>
        <taxon>Bacillota</taxon>
        <taxon>Clostridia</taxon>
        <taxon>Eubacteriales</taxon>
        <taxon>Clostridiaceae</taxon>
        <taxon>Clostridium</taxon>
    </lineage>
</organism>
<evidence type="ECO:0000313" key="1">
    <source>
        <dbReference type="EMBL" id="CDM68239.1"/>
    </source>
</evidence>
<dbReference type="PATRIC" id="fig|1216932.3.peg.1065"/>
<keyword evidence="2" id="KW-1185">Reference proteome</keyword>
<gene>
    <name evidence="1" type="ORF">CM240_1075</name>
</gene>